<sequence length="110" mass="12142">MAGQGRASLLSSSPETTPCGPLLTLCCAWCRCGAASQECQIVLTHPLILLPPLPSPLFLSFVRLKTGLVRTTHTQYKICGTHGLRFCSLLLGPFNPNRQTIDRFFRLQAW</sequence>
<reference evidence="1" key="1">
    <citation type="submission" date="2018-01" db="EMBL/GenBank/DDBJ databases">
        <title>An insight into the sialome of Amazonian anophelines.</title>
        <authorList>
            <person name="Ribeiro J.M."/>
            <person name="Scarpassa V."/>
            <person name="Calvo E."/>
        </authorList>
    </citation>
    <scope>NUCLEOTIDE SEQUENCE</scope>
    <source>
        <tissue evidence="1">Salivary glands</tissue>
    </source>
</reference>
<organism evidence="1">
    <name type="scientific">Anopheles marajoara</name>
    <dbReference type="NCBI Taxonomy" id="58244"/>
    <lineage>
        <taxon>Eukaryota</taxon>
        <taxon>Metazoa</taxon>
        <taxon>Ecdysozoa</taxon>
        <taxon>Arthropoda</taxon>
        <taxon>Hexapoda</taxon>
        <taxon>Insecta</taxon>
        <taxon>Pterygota</taxon>
        <taxon>Neoptera</taxon>
        <taxon>Endopterygota</taxon>
        <taxon>Diptera</taxon>
        <taxon>Nematocera</taxon>
        <taxon>Culicoidea</taxon>
        <taxon>Culicidae</taxon>
        <taxon>Anophelinae</taxon>
        <taxon>Anopheles</taxon>
    </lineage>
</organism>
<name>A0A2M4C7Y3_9DIPT</name>
<evidence type="ECO:0000313" key="1">
    <source>
        <dbReference type="EMBL" id="MBW61433.1"/>
    </source>
</evidence>
<dbReference type="AlphaFoldDB" id="A0A2M4C7Y3"/>
<accession>A0A2M4C7Y3</accession>
<protein>
    <submittedName>
        <fullName evidence="1">Putative secreted protein</fullName>
    </submittedName>
</protein>
<dbReference type="EMBL" id="GGFJ01012292">
    <property type="protein sequence ID" value="MBW61433.1"/>
    <property type="molecule type" value="Transcribed_RNA"/>
</dbReference>
<proteinExistence type="predicted"/>